<keyword evidence="5" id="KW-1133">Transmembrane helix</keyword>
<sequence>MKPLCLICCATTVILFCSFQTAEAFDSLDPNGNITVKWDIMSWTADGYMATVTMFNWQQYRHISGPPGWKLSWSWAKNEVIWTMLGAEAISQGDCSAFATDPLPHSCARTPQIVDLLPTSIPYSEQIANCCKGGMLPSFLQNPVNNSAVFQMKVGLAGTSNKTVQLPQNFTLKSPGPGYTCGPAVKVPPSLFTTDGMRYTEAFMTWNVTCTYSQYLAQKTPSCCVSFSTFYNSSLPPCAQCACAYLPLVLPTTAMTDQPDVLYCTTDMCPIKIHWHVKANYEEYWRAKVTIINRDFSRNFTDWTLVIQHPNFNNFTEAFSFNYKPLNPFGVYNNDSAVFWGLQYYNEYLMHAGEDGNVQSEMLFRKDSSFTFASGWTFPHRVLFNGDECVLPDPQDYPSLPNSSPRLTATASTLLSMYIAAIVAYLTIVLFL</sequence>
<keyword evidence="5" id="KW-0472">Membrane</keyword>
<accession>A0ABP0TD89</accession>
<feature type="signal peptide" evidence="6">
    <location>
        <begin position="1"/>
        <end position="24"/>
    </location>
</feature>
<gene>
    <name evidence="8" type="ORF">CSSPTR1EN2_LOCUS2155</name>
</gene>
<reference evidence="8" key="1">
    <citation type="submission" date="2024-02" db="EMBL/GenBank/DDBJ databases">
        <authorList>
            <consortium name="ELIXIR-Norway"/>
            <consortium name="Elixir Norway"/>
        </authorList>
    </citation>
    <scope>NUCLEOTIDE SEQUENCE</scope>
</reference>
<keyword evidence="2 6" id="KW-0732">Signal</keyword>
<evidence type="ECO:0000256" key="5">
    <source>
        <dbReference type="SAM" id="Phobius"/>
    </source>
</evidence>
<feature type="chain" id="PRO_5047160602" description="COBRA-like protein" evidence="6">
    <location>
        <begin position="25"/>
        <end position="432"/>
    </location>
</feature>
<evidence type="ECO:0000313" key="9">
    <source>
        <dbReference type="Proteomes" id="UP001497512"/>
    </source>
</evidence>
<dbReference type="Pfam" id="PF25079">
    <property type="entry name" value="COB_C"/>
    <property type="match status" value="1"/>
</dbReference>
<dbReference type="Proteomes" id="UP001497512">
    <property type="component" value="Chromosome 10"/>
</dbReference>
<feature type="domain" description="COBRA C-terminal" evidence="7">
    <location>
        <begin position="256"/>
        <end position="395"/>
    </location>
</feature>
<evidence type="ECO:0000256" key="2">
    <source>
        <dbReference type="ARBA" id="ARBA00022729"/>
    </source>
</evidence>
<comment type="similarity">
    <text evidence="1 4">Belongs to the COBRA family.</text>
</comment>
<dbReference type="PIRSF" id="PIRSF038122">
    <property type="entry name" value="COBRA"/>
    <property type="match status" value="1"/>
</dbReference>
<dbReference type="PANTHER" id="PTHR31673">
    <property type="entry name" value="PROTEIN COBRA"/>
    <property type="match status" value="1"/>
</dbReference>
<dbReference type="InterPro" id="IPR056900">
    <property type="entry name" value="COB_C"/>
</dbReference>
<dbReference type="PANTHER" id="PTHR31673:SF3">
    <property type="entry name" value="COBRA-LIKE PROTEIN 4"/>
    <property type="match status" value="1"/>
</dbReference>
<protein>
    <recommendedName>
        <fullName evidence="4">COBRA-like protein</fullName>
    </recommendedName>
</protein>
<keyword evidence="9" id="KW-1185">Reference proteome</keyword>
<dbReference type="Pfam" id="PF04833">
    <property type="entry name" value="COBRA"/>
    <property type="match status" value="1"/>
</dbReference>
<name>A0ABP0TD89_9BRYO</name>
<evidence type="ECO:0000256" key="6">
    <source>
        <dbReference type="SAM" id="SignalP"/>
    </source>
</evidence>
<keyword evidence="3" id="KW-0325">Glycoprotein</keyword>
<evidence type="ECO:0000256" key="1">
    <source>
        <dbReference type="ARBA" id="ARBA00005507"/>
    </source>
</evidence>
<feature type="transmembrane region" description="Helical" evidence="5">
    <location>
        <begin position="409"/>
        <end position="431"/>
    </location>
</feature>
<evidence type="ECO:0000256" key="3">
    <source>
        <dbReference type="ARBA" id="ARBA00023180"/>
    </source>
</evidence>
<organism evidence="8 9">
    <name type="scientific">Sphagnum troendelagicum</name>
    <dbReference type="NCBI Taxonomy" id="128251"/>
    <lineage>
        <taxon>Eukaryota</taxon>
        <taxon>Viridiplantae</taxon>
        <taxon>Streptophyta</taxon>
        <taxon>Embryophyta</taxon>
        <taxon>Bryophyta</taxon>
        <taxon>Sphagnophytina</taxon>
        <taxon>Sphagnopsida</taxon>
        <taxon>Sphagnales</taxon>
        <taxon>Sphagnaceae</taxon>
        <taxon>Sphagnum</taxon>
    </lineage>
</organism>
<evidence type="ECO:0000256" key="4">
    <source>
        <dbReference type="PIRNR" id="PIRNR038122"/>
    </source>
</evidence>
<dbReference type="InterPro" id="IPR006918">
    <property type="entry name" value="COBRA_pln"/>
</dbReference>
<evidence type="ECO:0000313" key="8">
    <source>
        <dbReference type="EMBL" id="CAK9193696.1"/>
    </source>
</evidence>
<dbReference type="EMBL" id="OZ019902">
    <property type="protein sequence ID" value="CAK9193696.1"/>
    <property type="molecule type" value="Genomic_DNA"/>
</dbReference>
<keyword evidence="5" id="KW-0812">Transmembrane</keyword>
<proteinExistence type="inferred from homology"/>
<evidence type="ECO:0000259" key="7">
    <source>
        <dbReference type="Pfam" id="PF25079"/>
    </source>
</evidence>